<dbReference type="PROSITE" id="PS51379">
    <property type="entry name" value="4FE4S_FER_2"/>
    <property type="match status" value="2"/>
</dbReference>
<dbReference type="EMBL" id="CP098251">
    <property type="protein sequence ID" value="WAV91370.1"/>
    <property type="molecule type" value="Genomic_DNA"/>
</dbReference>
<accession>A0A9E9L821</accession>
<evidence type="ECO:0000256" key="4">
    <source>
        <dbReference type="ARBA" id="ARBA00023014"/>
    </source>
</evidence>
<sequence>MQFRETELVYFSATGTTRKIIETIGSVLPGRKNAHNLLLKPIKDDFPITADRLTVAAMPVYNGRLPDYCTQSLIHLKGNDTPAIAVVVYGNREYDDALLELKTILEKNGFFVVGAAAFVARHSIFPQVATDRPDTNDLALVRDFTRKCTEKLDSLSAPEEFVPFEVKGNFPYKEAKPVPMKPSSGEDCNLCGTCAQICPVGAISVTETETRTDEGLCISCGACINACPSESRQYRGADYEKFKGKFIERFSRRKEPELFF</sequence>
<dbReference type="NCBIfam" id="NF038196">
    <property type="entry name" value="ferrodoxin_EFR1"/>
    <property type="match status" value="1"/>
</dbReference>
<gene>
    <name evidence="5" type="ORF">NB646_00975</name>
</gene>
<dbReference type="SUPFAM" id="SSF54862">
    <property type="entry name" value="4Fe-4S ferredoxins"/>
    <property type="match status" value="1"/>
</dbReference>
<evidence type="ECO:0000256" key="3">
    <source>
        <dbReference type="ARBA" id="ARBA00023004"/>
    </source>
</evidence>
<keyword evidence="4" id="KW-0411">Iron-sulfur</keyword>
<dbReference type="AlphaFoldDB" id="A0A9E9L821"/>
<dbReference type="InterPro" id="IPR029039">
    <property type="entry name" value="Flavoprotein-like_sf"/>
</dbReference>
<dbReference type="SUPFAM" id="SSF52218">
    <property type="entry name" value="Flavoproteins"/>
    <property type="match status" value="1"/>
</dbReference>
<evidence type="ECO:0000313" key="5">
    <source>
        <dbReference type="EMBL" id="WAV91370.1"/>
    </source>
</evidence>
<dbReference type="RefSeq" id="WP_269283613.1">
    <property type="nucleotide sequence ID" value="NZ_CP098251.1"/>
</dbReference>
<dbReference type="Gene3D" id="3.40.50.360">
    <property type="match status" value="1"/>
</dbReference>
<dbReference type="Pfam" id="PF12838">
    <property type="entry name" value="Fer4_7"/>
    <property type="match status" value="1"/>
</dbReference>
<evidence type="ECO:0000256" key="1">
    <source>
        <dbReference type="ARBA" id="ARBA00022485"/>
    </source>
</evidence>
<reference evidence="5" key="1">
    <citation type="journal article" date="2022" name="Front. Microbiol.">
        <title>New perspectives on an old grouping: The genomic and phenotypic variability of Oxalobacter formigenes and the implications for calcium oxalate stone prevention.</title>
        <authorList>
            <person name="Chmiel J.A."/>
            <person name="Carr C."/>
            <person name="Stuivenberg G.A."/>
            <person name="Venema R."/>
            <person name="Chanyi R.M."/>
            <person name="Al K.F."/>
            <person name="Giguere D."/>
            <person name="Say H."/>
            <person name="Akouris P.P."/>
            <person name="Dominguez Romero S.A."/>
            <person name="Kwong A."/>
            <person name="Tai V."/>
            <person name="Koval S.F."/>
            <person name="Razvi H."/>
            <person name="Bjazevic J."/>
            <person name="Burton J.P."/>
        </authorList>
    </citation>
    <scope>NUCLEOTIDE SEQUENCE</scope>
    <source>
        <strain evidence="5">OxK</strain>
    </source>
</reference>
<dbReference type="GO" id="GO:0051539">
    <property type="term" value="F:4 iron, 4 sulfur cluster binding"/>
    <property type="evidence" value="ECO:0007669"/>
    <property type="project" value="UniProtKB-KW"/>
</dbReference>
<dbReference type="InterPro" id="IPR017900">
    <property type="entry name" value="4Fe4S_Fe_S_CS"/>
</dbReference>
<keyword evidence="2" id="KW-0479">Metal-binding</keyword>
<protein>
    <submittedName>
        <fullName evidence="5">EFR1 family ferrodoxin</fullName>
    </submittedName>
</protein>
<dbReference type="GO" id="GO:0046872">
    <property type="term" value="F:metal ion binding"/>
    <property type="evidence" value="ECO:0007669"/>
    <property type="project" value="UniProtKB-KW"/>
</dbReference>
<dbReference type="Gene3D" id="3.30.70.20">
    <property type="match status" value="1"/>
</dbReference>
<dbReference type="InterPro" id="IPR047964">
    <property type="entry name" value="EFR1-like"/>
</dbReference>
<dbReference type="PROSITE" id="PS00198">
    <property type="entry name" value="4FE4S_FER_1"/>
    <property type="match status" value="2"/>
</dbReference>
<evidence type="ECO:0000256" key="2">
    <source>
        <dbReference type="ARBA" id="ARBA00022723"/>
    </source>
</evidence>
<dbReference type="PANTHER" id="PTHR24960">
    <property type="entry name" value="PHOTOSYSTEM I IRON-SULFUR CENTER-RELATED"/>
    <property type="match status" value="1"/>
</dbReference>
<keyword evidence="3" id="KW-0408">Iron</keyword>
<dbReference type="InterPro" id="IPR017896">
    <property type="entry name" value="4Fe4S_Fe-S-bd"/>
</dbReference>
<dbReference type="InterPro" id="IPR050157">
    <property type="entry name" value="PSI_iron-sulfur_center"/>
</dbReference>
<name>A0A9E9L821_9BURK</name>
<proteinExistence type="predicted"/>
<keyword evidence="1" id="KW-0004">4Fe-4S</keyword>
<dbReference type="PANTHER" id="PTHR24960:SF80">
    <property type="entry name" value="FERREDOXIN"/>
    <property type="match status" value="1"/>
</dbReference>
<organism evidence="5">
    <name type="scientific">Oxalobacter aliiformigenes</name>
    <dbReference type="NCBI Taxonomy" id="2946593"/>
    <lineage>
        <taxon>Bacteria</taxon>
        <taxon>Pseudomonadati</taxon>
        <taxon>Pseudomonadota</taxon>
        <taxon>Betaproteobacteria</taxon>
        <taxon>Burkholderiales</taxon>
        <taxon>Oxalobacteraceae</taxon>
        <taxon>Oxalobacter</taxon>
    </lineage>
</organism>
<dbReference type="Proteomes" id="UP001164819">
    <property type="component" value="Chromosome"/>
</dbReference>